<evidence type="ECO:0000256" key="1">
    <source>
        <dbReference type="ARBA" id="ARBA00004236"/>
    </source>
</evidence>
<dbReference type="InterPro" id="IPR017871">
    <property type="entry name" value="ABC_transporter-like_CS"/>
</dbReference>
<dbReference type="GO" id="GO:0042626">
    <property type="term" value="F:ATPase-coupled transmembrane transporter activity"/>
    <property type="evidence" value="ECO:0007669"/>
    <property type="project" value="TreeGrafter"/>
</dbReference>
<keyword evidence="3" id="KW-0813">Transport</keyword>
<evidence type="ECO:0000256" key="3">
    <source>
        <dbReference type="ARBA" id="ARBA00022448"/>
    </source>
</evidence>
<dbReference type="GO" id="GO:0016887">
    <property type="term" value="F:ATP hydrolysis activity"/>
    <property type="evidence" value="ECO:0007669"/>
    <property type="project" value="InterPro"/>
</dbReference>
<evidence type="ECO:0000256" key="7">
    <source>
        <dbReference type="ARBA" id="ARBA00022967"/>
    </source>
</evidence>
<evidence type="ECO:0000256" key="9">
    <source>
        <dbReference type="SAM" id="MobiDB-lite"/>
    </source>
</evidence>
<dbReference type="GO" id="GO:0005524">
    <property type="term" value="F:ATP binding"/>
    <property type="evidence" value="ECO:0007669"/>
    <property type="project" value="UniProtKB-KW"/>
</dbReference>
<dbReference type="PROSITE" id="PS50893">
    <property type="entry name" value="ABC_TRANSPORTER_2"/>
    <property type="match status" value="2"/>
</dbReference>
<organism evidence="11 12">
    <name type="scientific">Desulfosoma caldarium</name>
    <dbReference type="NCBI Taxonomy" id="610254"/>
    <lineage>
        <taxon>Bacteria</taxon>
        <taxon>Pseudomonadati</taxon>
        <taxon>Thermodesulfobacteriota</taxon>
        <taxon>Syntrophobacteria</taxon>
        <taxon>Syntrophobacterales</taxon>
        <taxon>Syntrophobacteraceae</taxon>
        <taxon>Desulfosoma</taxon>
    </lineage>
</organism>
<accession>A0A3N1UYF9</accession>
<dbReference type="OrthoDB" id="9782163at2"/>
<protein>
    <submittedName>
        <fullName evidence="11">Energy-coupling factor transport system ATP-binding protein</fullName>
    </submittedName>
</protein>
<feature type="domain" description="ABC transporter" evidence="10">
    <location>
        <begin position="19"/>
        <end position="249"/>
    </location>
</feature>
<keyword evidence="4" id="KW-1003">Cell membrane</keyword>
<feature type="domain" description="ABC transporter" evidence="10">
    <location>
        <begin position="320"/>
        <end position="549"/>
    </location>
</feature>
<dbReference type="Proteomes" id="UP000276223">
    <property type="component" value="Unassembled WGS sequence"/>
</dbReference>
<sequence>MHWQAAPIPVKPLAPSVLFHLENVSYTYPNGQEALRGVSLSFGHGEKIALVGQNGSGKTTLARMLCGLISPTQGRVWFEGRPVMKEDLAHLRRHVGLLFQDPDDHLFCTRLADDVAFGPLNAGVPTERTAAIVSQMLALMDLSPYAAKAPHHLSYGQRKRAALAAILACDPSVLILDEPTANLDSKNTEKLLEALHRFSGTLICISHDLMFLYGFCDRAVVLHRGSLHHDMDFHDFIAHRASLKEHGLDFSFRVQCCRHGHEGALAHDHDSLDHHSDDSRSAVVRKEPQSHGLSGAGSRQAVPPFCVMDRAAGVDHVPLLELHDYSYRYPDGTWGLRKVSLKVHDGERIALLGENGAGKSTLASVLLGIRTGRGLYRFQGQRVDKRVKKHLWRSVGMVFQDSMDQMVSASVWDEVAFGLKYLGVKDPELGRRVRSALDLVGLKGLEHRVPHQLSAGERKRLSLAAVLAMEPRVLILDEPTANLDPESEKRLLEILDELATTLILISHDICFVSSLTDRILLLHEGCLVQDLSTENFLMDDGLQSRYGLDVTYHNRCCRQILAMRDLEHHEHG</sequence>
<dbReference type="AlphaFoldDB" id="A0A3N1UYF9"/>
<dbReference type="FunFam" id="3.40.50.300:FF:000224">
    <property type="entry name" value="Energy-coupling factor transporter ATP-binding protein EcfA"/>
    <property type="match status" value="1"/>
</dbReference>
<name>A0A3N1UYF9_9BACT</name>
<gene>
    <name evidence="11" type="ORF">EDC27_2031</name>
</gene>
<dbReference type="RefSeq" id="WP_123290485.1">
    <property type="nucleotide sequence ID" value="NZ_RJVA01000012.1"/>
</dbReference>
<evidence type="ECO:0000256" key="5">
    <source>
        <dbReference type="ARBA" id="ARBA00022741"/>
    </source>
</evidence>
<dbReference type="Gene3D" id="3.40.50.300">
    <property type="entry name" value="P-loop containing nucleotide triphosphate hydrolases"/>
    <property type="match status" value="2"/>
</dbReference>
<evidence type="ECO:0000256" key="2">
    <source>
        <dbReference type="ARBA" id="ARBA00005417"/>
    </source>
</evidence>
<dbReference type="Pfam" id="PF00005">
    <property type="entry name" value="ABC_tran"/>
    <property type="match status" value="2"/>
</dbReference>
<dbReference type="InterPro" id="IPR003593">
    <property type="entry name" value="AAA+_ATPase"/>
</dbReference>
<evidence type="ECO:0000256" key="8">
    <source>
        <dbReference type="ARBA" id="ARBA00023136"/>
    </source>
</evidence>
<proteinExistence type="inferred from homology"/>
<dbReference type="PANTHER" id="PTHR43553:SF24">
    <property type="entry name" value="ENERGY-COUPLING FACTOR TRANSPORTER ATP-BINDING PROTEIN ECFA1"/>
    <property type="match status" value="1"/>
</dbReference>
<keyword evidence="8" id="KW-0472">Membrane</keyword>
<dbReference type="PROSITE" id="PS00211">
    <property type="entry name" value="ABC_TRANSPORTER_1"/>
    <property type="match status" value="2"/>
</dbReference>
<keyword evidence="7" id="KW-1278">Translocase</keyword>
<dbReference type="CDD" id="cd03225">
    <property type="entry name" value="ABC_cobalt_CbiO_domain1"/>
    <property type="match status" value="2"/>
</dbReference>
<dbReference type="NCBIfam" id="NF010167">
    <property type="entry name" value="PRK13648.1"/>
    <property type="match status" value="2"/>
</dbReference>
<dbReference type="EMBL" id="RJVA01000012">
    <property type="protein sequence ID" value="ROQ92326.1"/>
    <property type="molecule type" value="Genomic_DNA"/>
</dbReference>
<dbReference type="InterPro" id="IPR050095">
    <property type="entry name" value="ECF_ABC_transporter_ATP-bd"/>
</dbReference>
<evidence type="ECO:0000313" key="12">
    <source>
        <dbReference type="Proteomes" id="UP000276223"/>
    </source>
</evidence>
<feature type="region of interest" description="Disordered" evidence="9">
    <location>
        <begin position="267"/>
        <end position="299"/>
    </location>
</feature>
<reference evidence="11 12" key="1">
    <citation type="submission" date="2018-11" db="EMBL/GenBank/DDBJ databases">
        <title>Genomic Encyclopedia of Type Strains, Phase IV (KMG-IV): sequencing the most valuable type-strain genomes for metagenomic binning, comparative biology and taxonomic classification.</title>
        <authorList>
            <person name="Goeker M."/>
        </authorList>
    </citation>
    <scope>NUCLEOTIDE SEQUENCE [LARGE SCALE GENOMIC DNA]</scope>
    <source>
        <strain evidence="11 12">DSM 22027</strain>
    </source>
</reference>
<keyword evidence="6 11" id="KW-0067">ATP-binding</keyword>
<evidence type="ECO:0000313" key="11">
    <source>
        <dbReference type="EMBL" id="ROQ92326.1"/>
    </source>
</evidence>
<feature type="compositionally biased region" description="Basic and acidic residues" evidence="9">
    <location>
        <begin position="267"/>
        <end position="289"/>
    </location>
</feature>
<dbReference type="SMART" id="SM00382">
    <property type="entry name" value="AAA"/>
    <property type="match status" value="2"/>
</dbReference>
<comment type="caution">
    <text evidence="11">The sequence shown here is derived from an EMBL/GenBank/DDBJ whole genome shotgun (WGS) entry which is preliminary data.</text>
</comment>
<evidence type="ECO:0000256" key="6">
    <source>
        <dbReference type="ARBA" id="ARBA00022840"/>
    </source>
</evidence>
<dbReference type="PANTHER" id="PTHR43553">
    <property type="entry name" value="HEAVY METAL TRANSPORTER"/>
    <property type="match status" value="1"/>
</dbReference>
<dbReference type="InterPro" id="IPR015856">
    <property type="entry name" value="ABC_transpr_CbiO/EcfA_su"/>
</dbReference>
<comment type="subcellular location">
    <subcellularLocation>
        <location evidence="1">Cell membrane</location>
    </subcellularLocation>
</comment>
<comment type="similarity">
    <text evidence="2">Belongs to the ABC transporter superfamily.</text>
</comment>
<evidence type="ECO:0000259" key="10">
    <source>
        <dbReference type="PROSITE" id="PS50893"/>
    </source>
</evidence>
<dbReference type="InterPro" id="IPR027417">
    <property type="entry name" value="P-loop_NTPase"/>
</dbReference>
<evidence type="ECO:0000256" key="4">
    <source>
        <dbReference type="ARBA" id="ARBA00022475"/>
    </source>
</evidence>
<dbReference type="GO" id="GO:0043190">
    <property type="term" value="C:ATP-binding cassette (ABC) transporter complex"/>
    <property type="evidence" value="ECO:0007669"/>
    <property type="project" value="TreeGrafter"/>
</dbReference>
<dbReference type="InterPro" id="IPR003439">
    <property type="entry name" value="ABC_transporter-like_ATP-bd"/>
</dbReference>
<keyword evidence="5" id="KW-0547">Nucleotide-binding</keyword>
<keyword evidence="12" id="KW-1185">Reference proteome</keyword>
<dbReference type="SUPFAM" id="SSF52540">
    <property type="entry name" value="P-loop containing nucleoside triphosphate hydrolases"/>
    <property type="match status" value="2"/>
</dbReference>